<dbReference type="Pfam" id="PF01464">
    <property type="entry name" value="SLT"/>
    <property type="match status" value="1"/>
</dbReference>
<sequence length="279" mass="31253">MFVIFSLVGVIVLCFSIAFQEVEPEEEFEYESRIVSVATEHLSELTEDFPELTSQLPVHVAAVDAAALSQTLDFLTHKEPVHVDHILELYRQADTRNCVIAFFTGVCGSENIAKIILASADQFGVSPALAFALSWQESRFDPQAINRANSNGTVDRGLFQLNSRSFPELRAADFFNPEINTFNAMKHLSACLKTGESEIGALAIYNAGIGRVNRSGAPWVTLDYISQIEENRDRIKSHFAEWESCFLAKPVDPEIVTIEIIREEHSHHHLSLPKLTIRH</sequence>
<dbReference type="InterPro" id="IPR008258">
    <property type="entry name" value="Transglycosylase_SLT_dom_1"/>
</dbReference>
<name>A0A806KEZ1_9BACT</name>
<dbReference type="AlphaFoldDB" id="A0A806KEZ1"/>
<dbReference type="Gene3D" id="1.10.530.10">
    <property type="match status" value="1"/>
</dbReference>
<feature type="domain" description="Transglycosylase SLT" evidence="1">
    <location>
        <begin position="116"/>
        <end position="215"/>
    </location>
</feature>
<dbReference type="CDD" id="cd00254">
    <property type="entry name" value="LT-like"/>
    <property type="match status" value="1"/>
</dbReference>
<dbReference type="InterPro" id="IPR023346">
    <property type="entry name" value="Lysozyme-like_dom_sf"/>
</dbReference>
<accession>A0A806KEZ1</accession>
<evidence type="ECO:0000259" key="1">
    <source>
        <dbReference type="Pfam" id="PF01464"/>
    </source>
</evidence>
<dbReference type="PANTHER" id="PTHR37423">
    <property type="entry name" value="SOLUBLE LYTIC MUREIN TRANSGLYCOSYLASE-RELATED"/>
    <property type="match status" value="1"/>
</dbReference>
<reference evidence="2" key="1">
    <citation type="submission" date="2012-03" db="EMBL/GenBank/DDBJ databases">
        <title>Functional metagenomics reveals considerable lignocellulase gene clusters in the gut microbiome of a wood-feeding higher termite.</title>
        <authorList>
            <person name="Liu N."/>
        </authorList>
    </citation>
    <scope>NUCLEOTIDE SEQUENCE</scope>
</reference>
<dbReference type="EMBL" id="JQ844165">
    <property type="protein sequence ID" value="AGS51583.1"/>
    <property type="molecule type" value="Genomic_DNA"/>
</dbReference>
<dbReference type="SUPFAM" id="SSF53955">
    <property type="entry name" value="Lysozyme-like"/>
    <property type="match status" value="1"/>
</dbReference>
<evidence type="ECO:0000313" key="2">
    <source>
        <dbReference type="EMBL" id="AGS51583.1"/>
    </source>
</evidence>
<proteinExistence type="predicted"/>
<dbReference type="PANTHER" id="PTHR37423:SF2">
    <property type="entry name" value="MEMBRANE-BOUND LYTIC MUREIN TRANSGLYCOSYLASE C"/>
    <property type="match status" value="1"/>
</dbReference>
<protein>
    <recommendedName>
        <fullName evidence="1">Transglycosylase SLT domain-containing protein</fullName>
    </recommendedName>
</protein>
<organism evidence="2">
    <name type="scientific">uncultured bacterium contig00010</name>
    <dbReference type="NCBI Taxonomy" id="1181502"/>
    <lineage>
        <taxon>Bacteria</taxon>
        <taxon>environmental samples</taxon>
    </lineage>
</organism>